<comment type="caution">
    <text evidence="1">The sequence shown here is derived from an EMBL/GenBank/DDBJ whole genome shotgun (WGS) entry which is preliminary data.</text>
</comment>
<evidence type="ECO:0000313" key="1">
    <source>
        <dbReference type="EMBL" id="RIB23352.1"/>
    </source>
</evidence>
<name>A0A397VN23_9GLOM</name>
<dbReference type="AlphaFoldDB" id="A0A397VN23"/>
<organism evidence="1 2">
    <name type="scientific">Gigaspora rosea</name>
    <dbReference type="NCBI Taxonomy" id="44941"/>
    <lineage>
        <taxon>Eukaryota</taxon>
        <taxon>Fungi</taxon>
        <taxon>Fungi incertae sedis</taxon>
        <taxon>Mucoromycota</taxon>
        <taxon>Glomeromycotina</taxon>
        <taxon>Glomeromycetes</taxon>
        <taxon>Diversisporales</taxon>
        <taxon>Gigasporaceae</taxon>
        <taxon>Gigaspora</taxon>
    </lineage>
</organism>
<gene>
    <name evidence="1" type="ORF">C2G38_2171562</name>
</gene>
<protein>
    <submittedName>
        <fullName evidence="1">Uncharacterized protein</fullName>
    </submittedName>
</protein>
<proteinExistence type="predicted"/>
<evidence type="ECO:0000313" key="2">
    <source>
        <dbReference type="Proteomes" id="UP000266673"/>
    </source>
</evidence>
<reference evidence="1 2" key="1">
    <citation type="submission" date="2018-06" db="EMBL/GenBank/DDBJ databases">
        <title>Comparative genomics reveals the genomic features of Rhizophagus irregularis, R. cerebriforme, R. diaphanum and Gigaspora rosea, and their symbiotic lifestyle signature.</title>
        <authorList>
            <person name="Morin E."/>
            <person name="San Clemente H."/>
            <person name="Chen E.C.H."/>
            <person name="De La Providencia I."/>
            <person name="Hainaut M."/>
            <person name="Kuo A."/>
            <person name="Kohler A."/>
            <person name="Murat C."/>
            <person name="Tang N."/>
            <person name="Roy S."/>
            <person name="Loubradou J."/>
            <person name="Henrissat B."/>
            <person name="Grigoriev I.V."/>
            <person name="Corradi N."/>
            <person name="Roux C."/>
            <person name="Martin F.M."/>
        </authorList>
    </citation>
    <scope>NUCLEOTIDE SEQUENCE [LARGE SCALE GENOMIC DNA]</scope>
    <source>
        <strain evidence="1 2">DAOM 194757</strain>
    </source>
</reference>
<keyword evidence="2" id="KW-1185">Reference proteome</keyword>
<sequence>MSYRRILSDIIEEIYNDLFYTANNMVMLLYLQAAKLSTKIMVVKLTTVVIFSIGELYFRKVGSTVWIPGKAEFSRTEIIKSKENFSTWFKAKFEKYTKSKESIQTFFGTTLTTSILYIDIDIDNDDIKKAEAISASAKEDLISQKNDYEGIEKRYS</sequence>
<accession>A0A397VN23</accession>
<dbReference type="Proteomes" id="UP000266673">
    <property type="component" value="Unassembled WGS sequence"/>
</dbReference>
<dbReference type="EMBL" id="QKWP01000266">
    <property type="protein sequence ID" value="RIB23352.1"/>
    <property type="molecule type" value="Genomic_DNA"/>
</dbReference>